<evidence type="ECO:0000313" key="2">
    <source>
        <dbReference type="EMBL" id="MED6195506.1"/>
    </source>
</evidence>
<organism evidence="2 3">
    <name type="scientific">Stylosanthes scabra</name>
    <dbReference type="NCBI Taxonomy" id="79078"/>
    <lineage>
        <taxon>Eukaryota</taxon>
        <taxon>Viridiplantae</taxon>
        <taxon>Streptophyta</taxon>
        <taxon>Embryophyta</taxon>
        <taxon>Tracheophyta</taxon>
        <taxon>Spermatophyta</taxon>
        <taxon>Magnoliopsida</taxon>
        <taxon>eudicotyledons</taxon>
        <taxon>Gunneridae</taxon>
        <taxon>Pentapetalae</taxon>
        <taxon>rosids</taxon>
        <taxon>fabids</taxon>
        <taxon>Fabales</taxon>
        <taxon>Fabaceae</taxon>
        <taxon>Papilionoideae</taxon>
        <taxon>50 kb inversion clade</taxon>
        <taxon>dalbergioids sensu lato</taxon>
        <taxon>Dalbergieae</taxon>
        <taxon>Pterocarpus clade</taxon>
        <taxon>Stylosanthes</taxon>
    </lineage>
</organism>
<comment type="subcellular location">
    <subcellularLocation>
        <location evidence="1">Nucleus</location>
    </subcellularLocation>
</comment>
<keyword evidence="1" id="KW-0479">Metal-binding</keyword>
<comment type="function">
    <text evidence="1">Putative transcription activator involved in regulating light control of development.</text>
</comment>
<dbReference type="InterPro" id="IPR031052">
    <property type="entry name" value="FHY3/FAR1"/>
</dbReference>
<evidence type="ECO:0000313" key="3">
    <source>
        <dbReference type="Proteomes" id="UP001341840"/>
    </source>
</evidence>
<dbReference type="EMBL" id="JASCZI010211647">
    <property type="protein sequence ID" value="MED6195506.1"/>
    <property type="molecule type" value="Genomic_DNA"/>
</dbReference>
<dbReference type="PANTHER" id="PTHR31669:SF251">
    <property type="entry name" value="PROTEIN FAR1-RELATED SEQUENCE"/>
    <property type="match status" value="1"/>
</dbReference>
<reference evidence="2 3" key="1">
    <citation type="journal article" date="2023" name="Plants (Basel)">
        <title>Bridging the Gap: Combining Genomics and Transcriptomics Approaches to Understand Stylosanthes scabra, an Orphan Legume from the Brazilian Caatinga.</title>
        <authorList>
            <person name="Ferreira-Neto J.R.C."/>
            <person name="da Silva M.D."/>
            <person name="Binneck E."/>
            <person name="de Melo N.F."/>
            <person name="da Silva R.H."/>
            <person name="de Melo A.L.T.M."/>
            <person name="Pandolfi V."/>
            <person name="Bustamante F.O."/>
            <person name="Brasileiro-Vidal A.C."/>
            <person name="Benko-Iseppon A.M."/>
        </authorList>
    </citation>
    <scope>NUCLEOTIDE SEQUENCE [LARGE SCALE GENOMIC DNA]</scope>
    <source>
        <tissue evidence="2">Leaves</tissue>
    </source>
</reference>
<name>A0ABU6XDN6_9FABA</name>
<sequence>MRRYKLFHHDVNNRNTITEFANNMNLVLREYRNNELVVDFNSVYSEPVMSTSVEKIEKFAAKTYTRNVLKKIKPEIERACALNVELKSEDEHTILLDTNEFGHAEDGCLVIWRRSILVSCDCRLFENRETDYEKTVKMCQGTLAADCNLFRNIACKSFEDFIEIRNDIVNLIRKLQVRLGLSTKHILYTGEVVDPLVVKTKGAPANNAQFVKRKRC</sequence>
<keyword evidence="1" id="KW-0862">Zinc</keyword>
<dbReference type="PANTHER" id="PTHR31669">
    <property type="entry name" value="PROTEIN FAR1-RELATED SEQUENCE 10-RELATED"/>
    <property type="match status" value="1"/>
</dbReference>
<protein>
    <recommendedName>
        <fullName evidence="1">Protein FAR1-RELATED SEQUENCE</fullName>
    </recommendedName>
</protein>
<comment type="similarity">
    <text evidence="1">Belongs to the FHY3/FAR1 family.</text>
</comment>
<accession>A0ABU6XDN6</accession>
<comment type="caution">
    <text evidence="2">The sequence shown here is derived from an EMBL/GenBank/DDBJ whole genome shotgun (WGS) entry which is preliminary data.</text>
</comment>
<evidence type="ECO:0000256" key="1">
    <source>
        <dbReference type="RuleBase" id="RU367018"/>
    </source>
</evidence>
<gene>
    <name evidence="2" type="ORF">PIB30_038452</name>
</gene>
<proteinExistence type="inferred from homology"/>
<keyword evidence="1" id="KW-0863">Zinc-finger</keyword>
<keyword evidence="3" id="KW-1185">Reference proteome</keyword>
<dbReference type="Proteomes" id="UP001341840">
    <property type="component" value="Unassembled WGS sequence"/>
</dbReference>
<keyword evidence="1" id="KW-0539">Nucleus</keyword>